<evidence type="ECO:0000256" key="1">
    <source>
        <dbReference type="SAM" id="MobiDB-lite"/>
    </source>
</evidence>
<evidence type="ECO:0008006" key="4">
    <source>
        <dbReference type="Google" id="ProtNLM"/>
    </source>
</evidence>
<dbReference type="AlphaFoldDB" id="A0A2Z7BXU5"/>
<keyword evidence="3" id="KW-1185">Reference proteome</keyword>
<gene>
    <name evidence="2" type="ORF">F511_19090</name>
</gene>
<protein>
    <recommendedName>
        <fullName evidence="4">ICln family transporter: chloride ion current inducer protein I(Cln)</fullName>
    </recommendedName>
</protein>
<feature type="compositionally biased region" description="Low complexity" evidence="1">
    <location>
        <begin position="33"/>
        <end position="44"/>
    </location>
</feature>
<feature type="region of interest" description="Disordered" evidence="1">
    <location>
        <begin position="428"/>
        <end position="464"/>
    </location>
</feature>
<dbReference type="EMBL" id="KV003162">
    <property type="protein sequence ID" value="KZV37067.1"/>
    <property type="molecule type" value="Genomic_DNA"/>
</dbReference>
<organism evidence="2 3">
    <name type="scientific">Dorcoceras hygrometricum</name>
    <dbReference type="NCBI Taxonomy" id="472368"/>
    <lineage>
        <taxon>Eukaryota</taxon>
        <taxon>Viridiplantae</taxon>
        <taxon>Streptophyta</taxon>
        <taxon>Embryophyta</taxon>
        <taxon>Tracheophyta</taxon>
        <taxon>Spermatophyta</taxon>
        <taxon>Magnoliopsida</taxon>
        <taxon>eudicotyledons</taxon>
        <taxon>Gunneridae</taxon>
        <taxon>Pentapetalae</taxon>
        <taxon>asterids</taxon>
        <taxon>lamiids</taxon>
        <taxon>Lamiales</taxon>
        <taxon>Gesneriaceae</taxon>
        <taxon>Didymocarpoideae</taxon>
        <taxon>Trichosporeae</taxon>
        <taxon>Loxocarpinae</taxon>
        <taxon>Dorcoceras</taxon>
    </lineage>
</organism>
<reference evidence="2 3" key="1">
    <citation type="journal article" date="2015" name="Proc. Natl. Acad. Sci. U.S.A.">
        <title>The resurrection genome of Boea hygrometrica: A blueprint for survival of dehydration.</title>
        <authorList>
            <person name="Xiao L."/>
            <person name="Yang G."/>
            <person name="Zhang L."/>
            <person name="Yang X."/>
            <person name="Zhao S."/>
            <person name="Ji Z."/>
            <person name="Zhou Q."/>
            <person name="Hu M."/>
            <person name="Wang Y."/>
            <person name="Chen M."/>
            <person name="Xu Y."/>
            <person name="Jin H."/>
            <person name="Xiao X."/>
            <person name="Hu G."/>
            <person name="Bao F."/>
            <person name="Hu Y."/>
            <person name="Wan P."/>
            <person name="Li L."/>
            <person name="Deng X."/>
            <person name="Kuang T."/>
            <person name="Xiang C."/>
            <person name="Zhu J.K."/>
            <person name="Oliver M.J."/>
            <person name="He Y."/>
        </authorList>
    </citation>
    <scope>NUCLEOTIDE SEQUENCE [LARGE SCALE GENOMIC DNA]</scope>
    <source>
        <strain evidence="3">cv. XS01</strain>
    </source>
</reference>
<accession>A0A2Z7BXU5</accession>
<name>A0A2Z7BXU5_9LAMI</name>
<feature type="compositionally biased region" description="Basic and acidic residues" evidence="1">
    <location>
        <begin position="1"/>
        <end position="24"/>
    </location>
</feature>
<evidence type="ECO:0000313" key="3">
    <source>
        <dbReference type="Proteomes" id="UP000250235"/>
    </source>
</evidence>
<evidence type="ECO:0000313" key="2">
    <source>
        <dbReference type="EMBL" id="KZV37067.1"/>
    </source>
</evidence>
<feature type="region of interest" description="Disordered" evidence="1">
    <location>
        <begin position="1"/>
        <end position="109"/>
    </location>
</feature>
<dbReference type="Proteomes" id="UP000250235">
    <property type="component" value="Unassembled WGS sequence"/>
</dbReference>
<sequence>MRTRPDRRPNRKNDRKVLMAEESTKSWADTDSDSSSSSSSSSSDSEQEEVHCLMADQASDDENSPKLNDNGKAGIGFSKPENSKPSWLKNKLDKDKAKAGRKPFVPNQPWRSSMKVVSHRFTQLQVMCSGGTVDNQSREACCVGNIPVAVFLIHSPTTMASSLISSSHHVDFESVFGFDDAMVQMFETLITTGLKNFLGCPAVFYEAALTEFFTNGSVRDGLVVSTVNGVTVEISEKVFAEAFELLIDGLTDLSDVPKNLASKTTTPTLSDVPADISPLFDDLKTYLSQRMDTANSDILSILHTVERGVQDTLGQQNDYFRGLIQSARQDAQTQDNIQTLRFNEFCKNILAQNASIFTGLADVRKEVQEINAKVDIMATNLEIVKKDVEASKEALSHQLLEFQAQAQANHNILHAPLSEIVAYINRGGDNKKGESSSSRGPQPPPPPVDQIRGTGANVSIPDFA</sequence>
<proteinExistence type="predicted"/>